<dbReference type="InterPro" id="IPR007085">
    <property type="entry name" value="DNA/pantothenate-metab_flavo_C"/>
</dbReference>
<dbReference type="STRING" id="690879.TSACC_22414"/>
<dbReference type="GO" id="GO:0003824">
    <property type="term" value="F:catalytic activity"/>
    <property type="evidence" value="ECO:0007669"/>
    <property type="project" value="UniProtKB-ARBA"/>
</dbReference>
<reference evidence="3" key="1">
    <citation type="journal article" date="2017" name="Genome Announc.">
        <title>Draft Genome Sequence of Terrimicrobium sacchariphilum NM-5T, a Facultative Anaerobic Soil Bacterium of the Class Spartobacteria.</title>
        <authorList>
            <person name="Qiu Y.L."/>
            <person name="Tourlousse D.M."/>
            <person name="Matsuura N."/>
            <person name="Ohashi A."/>
            <person name="Sekiguchi Y."/>
        </authorList>
    </citation>
    <scope>NUCLEOTIDE SEQUENCE [LARGE SCALE GENOMIC DNA]</scope>
    <source>
        <strain evidence="3">NM-5</strain>
    </source>
</reference>
<evidence type="ECO:0000259" key="1">
    <source>
        <dbReference type="Pfam" id="PF04127"/>
    </source>
</evidence>
<accession>A0A146G9Q4</accession>
<dbReference type="OrthoDB" id="9802554at2"/>
<dbReference type="SUPFAM" id="SSF102645">
    <property type="entry name" value="CoaB-like"/>
    <property type="match status" value="1"/>
</dbReference>
<dbReference type="RefSeq" id="WP_153811413.1">
    <property type="nucleotide sequence ID" value="NZ_BDCO01000002.1"/>
</dbReference>
<dbReference type="Gene3D" id="3.40.50.10300">
    <property type="entry name" value="CoaB-like"/>
    <property type="match status" value="1"/>
</dbReference>
<comment type="caution">
    <text evidence="2">The sequence shown here is derived from an EMBL/GenBank/DDBJ whole genome shotgun (WGS) entry which is preliminary data.</text>
</comment>
<keyword evidence="3" id="KW-1185">Reference proteome</keyword>
<dbReference type="AlphaFoldDB" id="A0A146G9Q4"/>
<dbReference type="InParanoid" id="A0A146G9Q4"/>
<name>A0A146G9Q4_TERSA</name>
<organism evidence="2 3">
    <name type="scientific">Terrimicrobium sacchariphilum</name>
    <dbReference type="NCBI Taxonomy" id="690879"/>
    <lineage>
        <taxon>Bacteria</taxon>
        <taxon>Pseudomonadati</taxon>
        <taxon>Verrucomicrobiota</taxon>
        <taxon>Terrimicrobiia</taxon>
        <taxon>Terrimicrobiales</taxon>
        <taxon>Terrimicrobiaceae</taxon>
        <taxon>Terrimicrobium</taxon>
    </lineage>
</organism>
<protein>
    <submittedName>
        <fullName evidence="2">Phosphopantothenoylcysteine decarboxylase</fullName>
    </submittedName>
</protein>
<sequence length="215" mass="23197">MPDSPTAVVTCGPAYEPIDSVRRITNHSTGEIGVFLSDALAARGFQVVCFRGEMASYPAPASARVYPFTTNDSLEVLFDALPKTPSAIFHAAALGDYRVASVEGGKVTNKIRSDLKELVIRLTPATKLLPLLPEKFPHALIVGWKYELDGSRDDALERGRRQIATVGTAASVVNGRAYGEGFGLLEGGEVTHFADKLSLSAHLADWSWRKIVLKA</sequence>
<evidence type="ECO:0000313" key="2">
    <source>
        <dbReference type="EMBL" id="GAT33992.1"/>
    </source>
</evidence>
<dbReference type="InterPro" id="IPR035929">
    <property type="entry name" value="CoaB-like_sf"/>
</dbReference>
<feature type="domain" description="DNA/pantothenate metabolism flavoprotein C-terminal" evidence="1">
    <location>
        <begin position="7"/>
        <end position="176"/>
    </location>
</feature>
<dbReference type="Proteomes" id="UP000076023">
    <property type="component" value="Unassembled WGS sequence"/>
</dbReference>
<dbReference type="GO" id="GO:0015937">
    <property type="term" value="P:coenzyme A biosynthetic process"/>
    <property type="evidence" value="ECO:0007669"/>
    <property type="project" value="UniProtKB-ARBA"/>
</dbReference>
<gene>
    <name evidence="2" type="ORF">TSACC_22414</name>
</gene>
<evidence type="ECO:0000313" key="3">
    <source>
        <dbReference type="Proteomes" id="UP000076023"/>
    </source>
</evidence>
<dbReference type="Pfam" id="PF04127">
    <property type="entry name" value="DFP"/>
    <property type="match status" value="1"/>
</dbReference>
<dbReference type="EMBL" id="BDCO01000002">
    <property type="protein sequence ID" value="GAT33992.1"/>
    <property type="molecule type" value="Genomic_DNA"/>
</dbReference>
<proteinExistence type="predicted"/>